<reference evidence="1 2" key="1">
    <citation type="submission" date="2020-02" db="EMBL/GenBank/DDBJ databases">
        <title>Draft genome sequence of Lactococcus sp. Hs30E4-3.</title>
        <authorList>
            <person name="Noda S."/>
            <person name="Yuki M."/>
            <person name="Ohkuma M."/>
        </authorList>
    </citation>
    <scope>NUCLEOTIDE SEQUENCE [LARGE SCALE GENOMIC DNA]</scope>
    <source>
        <strain evidence="1 2">Hs30E4-3</strain>
    </source>
</reference>
<gene>
    <name evidence="1" type="ORF">Hs30E_08290</name>
</gene>
<evidence type="ECO:0000313" key="1">
    <source>
        <dbReference type="EMBL" id="GFH42278.1"/>
    </source>
</evidence>
<dbReference type="RefSeq" id="WP_172208252.1">
    <property type="nucleotide sequence ID" value="NZ_BLLI01000018.1"/>
</dbReference>
<name>A0A6A0BD53_9LACT</name>
<dbReference type="Pfam" id="PF14253">
    <property type="entry name" value="AbiH"/>
    <property type="match status" value="1"/>
</dbReference>
<keyword evidence="2" id="KW-1185">Reference proteome</keyword>
<dbReference type="Proteomes" id="UP000480303">
    <property type="component" value="Unassembled WGS sequence"/>
</dbReference>
<protein>
    <recommendedName>
        <fullName evidence="3">Bacteriophage abortive infection AbiH</fullName>
    </recommendedName>
</protein>
<accession>A0A6A0BD53</accession>
<dbReference type="AlphaFoldDB" id="A0A6A0BD53"/>
<comment type="caution">
    <text evidence="1">The sequence shown here is derived from an EMBL/GenBank/DDBJ whole genome shotgun (WGS) entry which is preliminary data.</text>
</comment>
<evidence type="ECO:0008006" key="3">
    <source>
        <dbReference type="Google" id="ProtNLM"/>
    </source>
</evidence>
<proteinExistence type="predicted"/>
<evidence type="ECO:0000313" key="2">
    <source>
        <dbReference type="Proteomes" id="UP000480303"/>
    </source>
</evidence>
<sequence>MAEQLIILGNGFDLRRDLKSSYADFYRDRYESQLYKDKIGYLKSVNGEKFENLDFDLNIWDIILCEIEEVRNAYWKDIEEVIRKYVIMSDPEIVEAINVGLNNGGRDQILERFDFRARERIFIEAPNGDLHSSDKEDFFELFDENFSFSNFFDFLMTELKKFEKEFAKYLFNQCSGKYSEYYAIMSTIILSKIIEFDTDNKIFDTKVISFNYTSPFNANNSIYQLKDESQIEIQKIQNVHGRLPHDIVFGIDRNAENETLPPQALPFTKTYRSLSVGQSNHQIKLFSKDTKIIKFYGHSLGEMDYTYFKVIFDSVDLVNGIVQLIFFFSLYNKHKDKENTEAEDNEIREENYKRIDNLIRRYEDETMSKDSDVLLHKLRLEGRLLLLEEGSYW</sequence>
<dbReference type="EMBL" id="BLLI01000018">
    <property type="protein sequence ID" value="GFH42278.1"/>
    <property type="molecule type" value="Genomic_DNA"/>
</dbReference>
<dbReference type="InterPro" id="IPR025935">
    <property type="entry name" value="AbiH"/>
</dbReference>
<organism evidence="1 2">
    <name type="scientific">Pseudolactococcus hodotermopsidis</name>
    <dbReference type="NCBI Taxonomy" id="2709157"/>
    <lineage>
        <taxon>Bacteria</taxon>
        <taxon>Bacillati</taxon>
        <taxon>Bacillota</taxon>
        <taxon>Bacilli</taxon>
        <taxon>Lactobacillales</taxon>
        <taxon>Streptococcaceae</taxon>
        <taxon>Pseudolactococcus</taxon>
    </lineage>
</organism>